<keyword evidence="2" id="KW-1185">Reference proteome</keyword>
<sequence length="51" mass="5977">ETDLEKAQMCLEHSYSRAKVKFNVNRVNNMIIQAISLLDTLDKDKNTFCMR</sequence>
<protein>
    <submittedName>
        <fullName evidence="1">Uncharacterized protein</fullName>
    </submittedName>
</protein>
<proteinExistence type="predicted"/>
<accession>A0AA38LEQ4</accession>
<dbReference type="AlphaFoldDB" id="A0AA38LEQ4"/>
<dbReference type="InterPro" id="IPR045056">
    <property type="entry name" value="Nop56/Nop58"/>
</dbReference>
<reference evidence="1 2" key="1">
    <citation type="journal article" date="2021" name="Nat. Plants">
        <title>The Taxus genome provides insights into paclitaxel biosynthesis.</title>
        <authorList>
            <person name="Xiong X."/>
            <person name="Gou J."/>
            <person name="Liao Q."/>
            <person name="Li Y."/>
            <person name="Zhou Q."/>
            <person name="Bi G."/>
            <person name="Li C."/>
            <person name="Du R."/>
            <person name="Wang X."/>
            <person name="Sun T."/>
            <person name="Guo L."/>
            <person name="Liang H."/>
            <person name="Lu P."/>
            <person name="Wu Y."/>
            <person name="Zhang Z."/>
            <person name="Ro D.K."/>
            <person name="Shang Y."/>
            <person name="Huang S."/>
            <person name="Yan J."/>
        </authorList>
    </citation>
    <scope>NUCLEOTIDE SEQUENCE [LARGE SCALE GENOMIC DNA]</scope>
    <source>
        <strain evidence="1">Ta-2019</strain>
    </source>
</reference>
<dbReference type="Proteomes" id="UP000824469">
    <property type="component" value="Unassembled WGS sequence"/>
</dbReference>
<name>A0AA38LEQ4_TAXCH</name>
<dbReference type="PANTHER" id="PTHR10894:SF0">
    <property type="entry name" value="NUCLEOLAR PROTEIN 56"/>
    <property type="match status" value="1"/>
</dbReference>
<feature type="non-terminal residue" evidence="1">
    <location>
        <position position="1"/>
    </location>
</feature>
<dbReference type="GO" id="GO:0031428">
    <property type="term" value="C:box C/D methylation guide snoRNP complex"/>
    <property type="evidence" value="ECO:0007669"/>
    <property type="project" value="InterPro"/>
</dbReference>
<gene>
    <name evidence="1" type="ORF">KI387_020854</name>
</gene>
<dbReference type="GO" id="GO:0030515">
    <property type="term" value="F:snoRNA binding"/>
    <property type="evidence" value="ECO:0007669"/>
    <property type="project" value="InterPro"/>
</dbReference>
<dbReference type="EMBL" id="JAHRHJ020000004">
    <property type="protein sequence ID" value="KAH9319085.1"/>
    <property type="molecule type" value="Genomic_DNA"/>
</dbReference>
<feature type="non-terminal residue" evidence="1">
    <location>
        <position position="51"/>
    </location>
</feature>
<organism evidence="1 2">
    <name type="scientific">Taxus chinensis</name>
    <name type="common">Chinese yew</name>
    <name type="synonym">Taxus wallichiana var. chinensis</name>
    <dbReference type="NCBI Taxonomy" id="29808"/>
    <lineage>
        <taxon>Eukaryota</taxon>
        <taxon>Viridiplantae</taxon>
        <taxon>Streptophyta</taxon>
        <taxon>Embryophyta</taxon>
        <taxon>Tracheophyta</taxon>
        <taxon>Spermatophyta</taxon>
        <taxon>Pinopsida</taxon>
        <taxon>Pinidae</taxon>
        <taxon>Conifers II</taxon>
        <taxon>Cupressales</taxon>
        <taxon>Taxaceae</taxon>
        <taxon>Taxus</taxon>
    </lineage>
</organism>
<evidence type="ECO:0000313" key="2">
    <source>
        <dbReference type="Proteomes" id="UP000824469"/>
    </source>
</evidence>
<evidence type="ECO:0000313" key="1">
    <source>
        <dbReference type="EMBL" id="KAH9319085.1"/>
    </source>
</evidence>
<dbReference type="Gene3D" id="1.10.287.4070">
    <property type="match status" value="1"/>
</dbReference>
<dbReference type="GO" id="GO:0032040">
    <property type="term" value="C:small-subunit processome"/>
    <property type="evidence" value="ECO:0007669"/>
    <property type="project" value="InterPro"/>
</dbReference>
<dbReference type="PANTHER" id="PTHR10894">
    <property type="entry name" value="NUCLEOLAR PROTEIN 5 NUCLEOLAR PROTEIN NOP5 NOP58"/>
    <property type="match status" value="1"/>
</dbReference>
<comment type="caution">
    <text evidence="1">The sequence shown here is derived from an EMBL/GenBank/DDBJ whole genome shotgun (WGS) entry which is preliminary data.</text>
</comment>